<accession>A0ABR7XKK9</accession>
<dbReference type="EMBL" id="JACXAJ010000011">
    <property type="protein sequence ID" value="MBD1398810.1"/>
    <property type="molecule type" value="Genomic_DNA"/>
</dbReference>
<evidence type="ECO:0000313" key="3">
    <source>
        <dbReference type="Proteomes" id="UP000625551"/>
    </source>
</evidence>
<name>A0ABR7XKK9_9BACT</name>
<dbReference type="RefSeq" id="WP_191184942.1">
    <property type="nucleotide sequence ID" value="NZ_JACXAJ010000011.1"/>
</dbReference>
<keyword evidence="3" id="KW-1185">Reference proteome</keyword>
<reference evidence="2 3" key="1">
    <citation type="submission" date="2020-09" db="EMBL/GenBank/DDBJ databases">
        <title>Genome sequencing and assembly of Pontibacter sp.</title>
        <authorList>
            <person name="Chhetri G."/>
        </authorList>
    </citation>
    <scope>NUCLEOTIDE SEQUENCE [LARGE SCALE GENOMIC DNA]</scope>
    <source>
        <strain evidence="2 3">JH31</strain>
    </source>
</reference>
<keyword evidence="1" id="KW-0732">Signal</keyword>
<dbReference type="Proteomes" id="UP000625551">
    <property type="component" value="Unassembled WGS sequence"/>
</dbReference>
<evidence type="ECO:0000256" key="1">
    <source>
        <dbReference type="SAM" id="SignalP"/>
    </source>
</evidence>
<evidence type="ECO:0000313" key="2">
    <source>
        <dbReference type="EMBL" id="MBD1398810.1"/>
    </source>
</evidence>
<feature type="signal peptide" evidence="1">
    <location>
        <begin position="1"/>
        <end position="19"/>
    </location>
</feature>
<protein>
    <submittedName>
        <fullName evidence="2">Uncharacterized protein</fullName>
    </submittedName>
</protein>
<organism evidence="2 3">
    <name type="scientific">Pontibacter aquaedesilientis</name>
    <dbReference type="NCBI Taxonomy" id="2766980"/>
    <lineage>
        <taxon>Bacteria</taxon>
        <taxon>Pseudomonadati</taxon>
        <taxon>Bacteroidota</taxon>
        <taxon>Cytophagia</taxon>
        <taxon>Cytophagales</taxon>
        <taxon>Hymenobacteraceae</taxon>
        <taxon>Pontibacter</taxon>
    </lineage>
</organism>
<sequence length="101" mass="10986">MKKYIFSLAVMVVAVAAVAFTNPAEPVPAEETVATLYRFTGNDLSQANKPEHWAVVQNPEEVEGCEEGTLPCSVMINTSIETWLSGKTPEDAADDADTRRN</sequence>
<proteinExistence type="predicted"/>
<feature type="chain" id="PRO_5045440717" evidence="1">
    <location>
        <begin position="20"/>
        <end position="101"/>
    </location>
</feature>
<comment type="caution">
    <text evidence="2">The sequence shown here is derived from an EMBL/GenBank/DDBJ whole genome shotgun (WGS) entry which is preliminary data.</text>
</comment>
<gene>
    <name evidence="2" type="ORF">H9Q13_16680</name>
</gene>